<evidence type="ECO:0000313" key="1">
    <source>
        <dbReference type="EMBL" id="SVC47294.1"/>
    </source>
</evidence>
<protein>
    <submittedName>
        <fullName evidence="1">Uncharacterized protein</fullName>
    </submittedName>
</protein>
<organism evidence="1">
    <name type="scientific">marine metagenome</name>
    <dbReference type="NCBI Taxonomy" id="408172"/>
    <lineage>
        <taxon>unclassified sequences</taxon>
        <taxon>metagenomes</taxon>
        <taxon>ecological metagenomes</taxon>
    </lineage>
</organism>
<dbReference type="AlphaFoldDB" id="A0A382MEC5"/>
<proteinExistence type="predicted"/>
<name>A0A382MEC5_9ZZZZ</name>
<sequence>MTNRSVNLRPVQAIVFGLAVLAVSLQWAALQMVAWAGMTFTNAQSMPL</sequence>
<accession>A0A382MEC5</accession>
<reference evidence="1" key="1">
    <citation type="submission" date="2018-05" db="EMBL/GenBank/DDBJ databases">
        <authorList>
            <person name="Lanie J.A."/>
            <person name="Ng W.-L."/>
            <person name="Kazmierczak K.M."/>
            <person name="Andrzejewski T.M."/>
            <person name="Davidsen T.M."/>
            <person name="Wayne K.J."/>
            <person name="Tettelin H."/>
            <person name="Glass J.I."/>
            <person name="Rusch D."/>
            <person name="Podicherti R."/>
            <person name="Tsui H.-C.T."/>
            <person name="Winkler M.E."/>
        </authorList>
    </citation>
    <scope>NUCLEOTIDE SEQUENCE</scope>
</reference>
<feature type="non-terminal residue" evidence="1">
    <location>
        <position position="48"/>
    </location>
</feature>
<gene>
    <name evidence="1" type="ORF">METZ01_LOCUS300148</name>
</gene>
<dbReference type="EMBL" id="UINC01093126">
    <property type="protein sequence ID" value="SVC47294.1"/>
    <property type="molecule type" value="Genomic_DNA"/>
</dbReference>